<evidence type="ECO:0000313" key="2">
    <source>
        <dbReference type="Proteomes" id="UP000663879"/>
    </source>
</evidence>
<comment type="caution">
    <text evidence="1">The sequence shown here is derived from an EMBL/GenBank/DDBJ whole genome shotgun (WGS) entry which is preliminary data.</text>
</comment>
<proteinExistence type="predicted"/>
<sequence length="347" mass="40167">MLSKSDSTAFFISNSYLSDTEVFDHFNRYFRSYSRQASGYKFDQIESEYSINNIFSFKLNILKPIGDPESFEGTGVSKKKAKLEAFRNFLTNTNLVKPLSLERVRGSSPISKTVQRKRPITDVLFSSPISIILKSKSKSTLKLYNFLKFISKECNSNKSRILNRLSQGYSEMTSVSNEKSVNQSEKTVSANTSNSDCSFLAKQVDISQFSNINNETFYPSSGRQRYLWSYGRFRGGRKFKHKFLKTQLESDSDLDYTMDECQKFYFTKDKKMLKIKIGWTKHLSIMNESFFKASSVEIDDVINTGNESLAKMLDKCKPTRKQEFIDWMLKNRSDFNINDILKHCKTD</sequence>
<keyword evidence="2" id="KW-1185">Reference proteome</keyword>
<name>A0A813TDZ7_9BILA</name>
<organism evidence="1 2">
    <name type="scientific">Brachionus calyciflorus</name>
    <dbReference type="NCBI Taxonomy" id="104777"/>
    <lineage>
        <taxon>Eukaryota</taxon>
        <taxon>Metazoa</taxon>
        <taxon>Spiralia</taxon>
        <taxon>Gnathifera</taxon>
        <taxon>Rotifera</taxon>
        <taxon>Eurotatoria</taxon>
        <taxon>Monogononta</taxon>
        <taxon>Pseudotrocha</taxon>
        <taxon>Ploima</taxon>
        <taxon>Brachionidae</taxon>
        <taxon>Brachionus</taxon>
    </lineage>
</organism>
<dbReference type="AlphaFoldDB" id="A0A813TDZ7"/>
<accession>A0A813TDZ7</accession>
<protein>
    <submittedName>
        <fullName evidence="1">Uncharacterized protein</fullName>
    </submittedName>
</protein>
<gene>
    <name evidence="1" type="ORF">OXX778_LOCUS7050</name>
</gene>
<dbReference type="EMBL" id="CAJNOC010000876">
    <property type="protein sequence ID" value="CAF0812558.1"/>
    <property type="molecule type" value="Genomic_DNA"/>
</dbReference>
<evidence type="ECO:0000313" key="1">
    <source>
        <dbReference type="EMBL" id="CAF0812558.1"/>
    </source>
</evidence>
<dbReference type="Proteomes" id="UP000663879">
    <property type="component" value="Unassembled WGS sequence"/>
</dbReference>
<reference evidence="1" key="1">
    <citation type="submission" date="2021-02" db="EMBL/GenBank/DDBJ databases">
        <authorList>
            <person name="Nowell W R."/>
        </authorList>
    </citation>
    <scope>NUCLEOTIDE SEQUENCE</scope>
    <source>
        <strain evidence="1">Ploen Becks lab</strain>
    </source>
</reference>